<name>A0A4R0RE65_9APHY</name>
<reference evidence="2 3" key="1">
    <citation type="submission" date="2018-11" db="EMBL/GenBank/DDBJ databases">
        <title>Genome assembly of Steccherinum ochraceum LE-BIN_3174, the white-rot fungus of the Steccherinaceae family (The Residual Polyporoid clade, Polyporales, Basidiomycota).</title>
        <authorList>
            <person name="Fedorova T.V."/>
            <person name="Glazunova O.A."/>
            <person name="Landesman E.O."/>
            <person name="Moiseenko K.V."/>
            <person name="Psurtseva N.V."/>
            <person name="Savinova O.S."/>
            <person name="Shakhova N.V."/>
            <person name="Tyazhelova T.V."/>
            <person name="Vasina D.V."/>
        </authorList>
    </citation>
    <scope>NUCLEOTIDE SEQUENCE [LARGE SCALE GENOMIC DNA]</scope>
    <source>
        <strain evidence="2 3">LE-BIN_3174</strain>
    </source>
</reference>
<evidence type="ECO:0000313" key="2">
    <source>
        <dbReference type="EMBL" id="TCD60744.1"/>
    </source>
</evidence>
<evidence type="ECO:0000256" key="1">
    <source>
        <dbReference type="SAM" id="MobiDB-lite"/>
    </source>
</evidence>
<comment type="caution">
    <text evidence="2">The sequence shown here is derived from an EMBL/GenBank/DDBJ whole genome shotgun (WGS) entry which is preliminary data.</text>
</comment>
<protein>
    <submittedName>
        <fullName evidence="2">Uncharacterized protein</fullName>
    </submittedName>
</protein>
<feature type="region of interest" description="Disordered" evidence="1">
    <location>
        <begin position="374"/>
        <end position="407"/>
    </location>
</feature>
<dbReference type="Proteomes" id="UP000292702">
    <property type="component" value="Unassembled WGS sequence"/>
</dbReference>
<keyword evidence="3" id="KW-1185">Reference proteome</keyword>
<gene>
    <name evidence="2" type="ORF">EIP91_009612</name>
</gene>
<dbReference type="EMBL" id="RWJN01000551">
    <property type="protein sequence ID" value="TCD60744.1"/>
    <property type="molecule type" value="Genomic_DNA"/>
</dbReference>
<dbReference type="AlphaFoldDB" id="A0A4R0RE65"/>
<accession>A0A4R0RE65</accession>
<proteinExistence type="predicted"/>
<organism evidence="2 3">
    <name type="scientific">Steccherinum ochraceum</name>
    <dbReference type="NCBI Taxonomy" id="92696"/>
    <lineage>
        <taxon>Eukaryota</taxon>
        <taxon>Fungi</taxon>
        <taxon>Dikarya</taxon>
        <taxon>Basidiomycota</taxon>
        <taxon>Agaricomycotina</taxon>
        <taxon>Agaricomycetes</taxon>
        <taxon>Polyporales</taxon>
        <taxon>Steccherinaceae</taxon>
        <taxon>Steccherinum</taxon>
    </lineage>
</organism>
<evidence type="ECO:0000313" key="3">
    <source>
        <dbReference type="Proteomes" id="UP000292702"/>
    </source>
</evidence>
<sequence length="461" mass="52266">MPCPDPDEEVSIVSNSSGGEAVLNETLSEDEGAVSDATPSITSVSELARSSDKWDAWAIASRIFIIFLSDEQYQPVYKKIDTRYPYQLQSMVERAHETVSWFSDVYLRDAFIRDLHDWVVTPNEDQPTFDPEMQNFDELSFLLALWSSWRYAHDTPLKPNEATERTVLKTLLKRVFQGHPDRIAVLSQESIAIPQPFKGLDFDTGPATVDTLVVGFIPAHSSLHVNQNAHLFDAMPLFLALEPSRGQEEDLPPRIYLGLLAVEVKCEDVAQAKRRICTDIAAILYHRRALRLEDRVVHGLTFVKKKVRLYVGFWEGDGVRIGAAMNDVWDFNSPRDFVKFYFYLRGMKTRLDQQLDADIGAFDAEKLVAEGREKASRSWRKAQVTNKRSREDSAGRPRKKRKGTKGWQKYAIGSDEWDESDDEQELASASFATGLMDLAKCQYKESQVTGWVDSIAVQGSP</sequence>